<accession>A0A8S5R132</accession>
<dbReference type="EMBL" id="BK015787">
    <property type="protein sequence ID" value="DAE24874.1"/>
    <property type="molecule type" value="Genomic_DNA"/>
</dbReference>
<sequence length="106" mass="12822">MITLQELYKKLKSLGMPVQYYMFQEGQEPNLPYIIYYNPSEQHLNADNFTIFVTKDVIIEVYSKFKDLSLEEKLKELFDTNKLTYTFQETYLKDERMYMLAYQISL</sequence>
<name>A0A8S5R132_9CAUD</name>
<protein>
    <submittedName>
        <fullName evidence="1">Tail completion protein</fullName>
    </submittedName>
</protein>
<proteinExistence type="predicted"/>
<reference evidence="1" key="1">
    <citation type="journal article" date="2021" name="Proc. Natl. Acad. Sci. U.S.A.">
        <title>A Catalog of Tens of Thousands of Viruses from Human Metagenomes Reveals Hidden Associations with Chronic Diseases.</title>
        <authorList>
            <person name="Tisza M.J."/>
            <person name="Buck C.B."/>
        </authorList>
    </citation>
    <scope>NUCLEOTIDE SEQUENCE</scope>
    <source>
        <strain evidence="1">CttJO12</strain>
    </source>
</reference>
<organism evidence="1">
    <name type="scientific">Siphoviridae sp. cttJO12</name>
    <dbReference type="NCBI Taxonomy" id="2826492"/>
    <lineage>
        <taxon>Viruses</taxon>
        <taxon>Duplodnaviria</taxon>
        <taxon>Heunggongvirae</taxon>
        <taxon>Uroviricota</taxon>
        <taxon>Caudoviricetes</taxon>
    </lineage>
</organism>
<evidence type="ECO:0000313" key="1">
    <source>
        <dbReference type="EMBL" id="DAE24874.1"/>
    </source>
</evidence>